<dbReference type="GO" id="GO:0006401">
    <property type="term" value="P:RNA catabolic process"/>
    <property type="evidence" value="ECO:0007669"/>
    <property type="project" value="InterPro"/>
</dbReference>
<dbReference type="InterPro" id="IPR011990">
    <property type="entry name" value="TPR-like_helical_dom_sf"/>
</dbReference>
<evidence type="ECO:0000313" key="6">
    <source>
        <dbReference type="EMBL" id="PLW51233.1"/>
    </source>
</evidence>
<dbReference type="Pfam" id="PF13181">
    <property type="entry name" value="TPR_8"/>
    <property type="match status" value="2"/>
</dbReference>
<dbReference type="PROSITE" id="PS50005">
    <property type="entry name" value="TPR"/>
    <property type="match status" value="4"/>
</dbReference>
<dbReference type="PANTHER" id="PTHR15704:SF7">
    <property type="entry name" value="SUPERKILLER COMPLEX PROTEIN 3"/>
    <property type="match status" value="1"/>
</dbReference>
<dbReference type="Pfam" id="PF13432">
    <property type="entry name" value="TPR_16"/>
    <property type="match status" value="1"/>
</dbReference>
<evidence type="ECO:0000256" key="3">
    <source>
        <dbReference type="PROSITE-ProRule" id="PRU00339"/>
    </source>
</evidence>
<sequence>MATLKAQLKSAREAISAKDWERAEASAKAALAIDNQSYNAYVFLGLALLNLNKVTESEAAYRAAIAIDQPQPLAWQGLISLYEKQQDVDRLITEGQNLMRVWNDKGEAEKLGELILKLISFPEKSPKQSVDALSLVLDDSPFHSLLSTLPAPDYTNPESSPLMKLQIILANTLPTLHEIIEVVQTKQDQSISREISKRRTRLTSVPKNAAQTRADVINEVYPSSLLPKLWQQVLDHPLADDQTRRDTEAKLLMFYLDWLESLPSHFTDELPHTSKRTSAGSTAAESQAASRLKNQQEKERIRHKVEDLARGQAILKIPNQKAWDIVLDWGEILPDGESTDSYGFLKNLPEAMPDAPLSTLILAFQQLHNEAEVEEDNAFEDPLEQIELSFEAAQEHSILAHVLAASVYFELKEWSTVIQISQGGLTKLVKLEKTIGKRLSTLKRRLTIHLACALTYETPPVHHLRATRYLDTILSDEPNNGNVLMAKACVLQHSKQWELANQFYSRSLAVSPHLTPQERLEVQSEKAWCLFEIKNINLAIQNFEQIIEEYEQLVEMDTENQESSHYLAQSWYRLGRCKWILSHPEDPIDEASDPTYLEETKHSAYTCFIKSIKYDTSIASSFTYLGLYYDEKNDHDRASKCFQRAFELDATQEVAAFKLASEFADNRQWDLVAVVTRRLLFGGVPQKIEPVTDEEEPSGLTNLASYQQHVWAWKASGVVQLSEGKFTAAINTFQRAIRCSPNDYQILLKLGLAYQGAGKHVAALKSFIAARQVINASVEPNSAPNSEGSSAWYVDFCIGDSQRQLGLLEPAIKNLGKIVDNRPNELGVKIILAETRYTKGLKSSETGAFAEAECELLSCLDIVHDVLEHTKSRLVTKASWKIAGNVFAEFGRWNRTIPMSTLLVEAGEGDANERLRVHLSYFVNLAAKMNVDNIMPNVKSVNCLETSAILAENGSPGIFLLASALAFKVRLVIELSDSEKHGAADAWSDLAIALGSLSRWLDSTSSTLSSRDPSSYFKTQMGSQATLSEAVHCIKAGLQMNSLSSGAWNTLGVLTFSLNPRLSQHAFIRSVELVSKNHVAWTNLGFFYVIHSDLDLANEAFERAQLVDPDWALLWMGKALIASLNGHQQKAGKLVEHAYTLSLGSITTIESCYATVVLKTFTDEATKSSQHTSTLIAPMLAAEKLLKRYPQDPTFLNLHALISECLGNFDEAAGSLGRSAELLEAVYEVTESVQIEQRYMLANLNLGRVRLRQKNHQEAIDVLETVLSLRPPFDKTIEPIDSAFKTTVIRTQTACQIAIAQYFLHHAEKALAGLDEALREIHAVQQDESLGLSNRLVPYSSAVSGLIARVLWSQSDKTKAKELISDAILKNSSEKFIDFDLVSSFLSIAILEGGSDERIEMALNVKREWQNASAEESVERGGEEDVPGHERIDGAQNGSKEDVEIVSRLEELILRTVRNPKITRGAKLETNTILNFMELMVKLSSKQSGHHQDSFMDSFEMVKQVLGSCVRELRETESDKQTLKQQAIIFKSLDNAPSSAPSSAPLNDANKDQTLQSADLIGDGADTKTSSLFDQLNFLV</sequence>
<dbReference type="Pfam" id="PF13414">
    <property type="entry name" value="TPR_11"/>
    <property type="match status" value="1"/>
</dbReference>
<keyword evidence="4" id="KW-0175">Coiled coil</keyword>
<dbReference type="GO" id="GO:0055087">
    <property type="term" value="C:Ski complex"/>
    <property type="evidence" value="ECO:0007669"/>
    <property type="project" value="InterPro"/>
</dbReference>
<feature type="compositionally biased region" description="Polar residues" evidence="5">
    <location>
        <begin position="276"/>
        <end position="293"/>
    </location>
</feature>
<feature type="repeat" description="TPR" evidence="3">
    <location>
        <begin position="619"/>
        <end position="652"/>
    </location>
</feature>
<evidence type="ECO:0000256" key="2">
    <source>
        <dbReference type="ARBA" id="ARBA00022803"/>
    </source>
</evidence>
<feature type="repeat" description="TPR" evidence="3">
    <location>
        <begin position="710"/>
        <end position="743"/>
    </location>
</feature>
<dbReference type="Gene3D" id="1.25.40.10">
    <property type="entry name" value="Tetratricopeptide repeat domain"/>
    <property type="match status" value="4"/>
</dbReference>
<name>A0A2N5VMK0_9BASI</name>
<dbReference type="Proteomes" id="UP000235392">
    <property type="component" value="Unassembled WGS sequence"/>
</dbReference>
<dbReference type="Pfam" id="PF18833">
    <property type="entry name" value="TPR_22"/>
    <property type="match status" value="1"/>
</dbReference>
<feature type="compositionally biased region" description="Basic and acidic residues" evidence="5">
    <location>
        <begin position="1417"/>
        <end position="1437"/>
    </location>
</feature>
<dbReference type="SMART" id="SM00028">
    <property type="entry name" value="TPR"/>
    <property type="match status" value="10"/>
</dbReference>
<keyword evidence="1" id="KW-0677">Repeat</keyword>
<organism evidence="6 7">
    <name type="scientific">Puccinia coronata f. sp. avenae</name>
    <dbReference type="NCBI Taxonomy" id="200324"/>
    <lineage>
        <taxon>Eukaryota</taxon>
        <taxon>Fungi</taxon>
        <taxon>Dikarya</taxon>
        <taxon>Basidiomycota</taxon>
        <taxon>Pucciniomycotina</taxon>
        <taxon>Pucciniomycetes</taxon>
        <taxon>Pucciniales</taxon>
        <taxon>Pucciniaceae</taxon>
        <taxon>Puccinia</taxon>
    </lineage>
</organism>
<dbReference type="SUPFAM" id="SSF48452">
    <property type="entry name" value="TPR-like"/>
    <property type="match status" value="4"/>
</dbReference>
<evidence type="ECO:0000313" key="7">
    <source>
        <dbReference type="Proteomes" id="UP000235392"/>
    </source>
</evidence>
<protein>
    <recommendedName>
        <fullName evidence="8">Superkiller protein 3</fullName>
    </recommendedName>
</protein>
<dbReference type="PANTHER" id="PTHR15704">
    <property type="entry name" value="SUPERKILLER 3 PROTEIN-RELATED"/>
    <property type="match status" value="1"/>
</dbReference>
<feature type="repeat" description="TPR" evidence="3">
    <location>
        <begin position="1240"/>
        <end position="1273"/>
    </location>
</feature>
<gene>
    <name evidence="6" type="ORF">PCASD_01010</name>
</gene>
<dbReference type="InterPro" id="IPR039226">
    <property type="entry name" value="Ski3/TTC37"/>
</dbReference>
<evidence type="ECO:0000256" key="4">
    <source>
        <dbReference type="SAM" id="Coils"/>
    </source>
</evidence>
<feature type="region of interest" description="Disordered" evidence="5">
    <location>
        <begin position="269"/>
        <end position="299"/>
    </location>
</feature>
<dbReference type="InterPro" id="IPR019734">
    <property type="entry name" value="TPR_rpt"/>
</dbReference>
<comment type="caution">
    <text evidence="6">The sequence shown here is derived from an EMBL/GenBank/DDBJ whole genome shotgun (WGS) entry which is preliminary data.</text>
</comment>
<evidence type="ECO:0008006" key="8">
    <source>
        <dbReference type="Google" id="ProtNLM"/>
    </source>
</evidence>
<feature type="coiled-coil region" evidence="4">
    <location>
        <begin position="533"/>
        <end position="560"/>
    </location>
</feature>
<feature type="region of interest" description="Disordered" evidence="5">
    <location>
        <begin position="1413"/>
        <end position="1437"/>
    </location>
</feature>
<feature type="repeat" description="TPR" evidence="3">
    <location>
        <begin position="1078"/>
        <end position="1111"/>
    </location>
</feature>
<evidence type="ECO:0000256" key="5">
    <source>
        <dbReference type="SAM" id="MobiDB-lite"/>
    </source>
</evidence>
<keyword evidence="2 3" id="KW-0802">TPR repeat</keyword>
<evidence type="ECO:0000256" key="1">
    <source>
        <dbReference type="ARBA" id="ARBA00022737"/>
    </source>
</evidence>
<proteinExistence type="predicted"/>
<accession>A0A2N5VMK0</accession>
<dbReference type="EMBL" id="PGCI01000006">
    <property type="protein sequence ID" value="PLW51233.1"/>
    <property type="molecule type" value="Genomic_DNA"/>
</dbReference>
<dbReference type="InterPro" id="IPR040962">
    <property type="entry name" value="TPR_22"/>
</dbReference>
<reference evidence="6 7" key="1">
    <citation type="submission" date="2017-11" db="EMBL/GenBank/DDBJ databases">
        <title>De novo assembly and phasing of dikaryotic genomes from two isolates of Puccinia coronata f. sp. avenae, the causal agent of oat crown rust.</title>
        <authorList>
            <person name="Miller M.E."/>
            <person name="Zhang Y."/>
            <person name="Omidvar V."/>
            <person name="Sperschneider J."/>
            <person name="Schwessinger B."/>
            <person name="Raley C."/>
            <person name="Palmer J.M."/>
            <person name="Garnica D."/>
            <person name="Upadhyaya N."/>
            <person name="Rathjen J."/>
            <person name="Taylor J.M."/>
            <person name="Park R.F."/>
            <person name="Dodds P.N."/>
            <person name="Hirsch C.D."/>
            <person name="Kianian S.F."/>
            <person name="Figueroa M."/>
        </authorList>
    </citation>
    <scope>NUCLEOTIDE SEQUENCE [LARGE SCALE GENOMIC DNA]</scope>
    <source>
        <strain evidence="6">12SD80</strain>
    </source>
</reference>